<dbReference type="Pfam" id="PF07697">
    <property type="entry name" value="7TMR-HDED"/>
    <property type="match status" value="1"/>
</dbReference>
<accession>A0A285G5K2</accession>
<gene>
    <name evidence="3" type="ORF">SAMN06265827_10520</name>
</gene>
<evidence type="ECO:0000256" key="1">
    <source>
        <dbReference type="SAM" id="Phobius"/>
    </source>
</evidence>
<evidence type="ECO:0000313" key="4">
    <source>
        <dbReference type="Proteomes" id="UP000219573"/>
    </source>
</evidence>
<evidence type="ECO:0000313" key="3">
    <source>
        <dbReference type="EMBL" id="SNY18827.1"/>
    </source>
</evidence>
<protein>
    <recommendedName>
        <fullName evidence="2">HD domain-containing protein</fullName>
    </recommendedName>
</protein>
<dbReference type="InterPro" id="IPR006675">
    <property type="entry name" value="HDIG_dom"/>
</dbReference>
<feature type="transmembrane region" description="Helical" evidence="1">
    <location>
        <begin position="27"/>
        <end position="46"/>
    </location>
</feature>
<feature type="domain" description="HD" evidence="2">
    <location>
        <begin position="489"/>
        <end position="633"/>
    </location>
</feature>
<dbReference type="CDD" id="cd00077">
    <property type="entry name" value="HDc"/>
    <property type="match status" value="1"/>
</dbReference>
<dbReference type="Proteomes" id="UP000219573">
    <property type="component" value="Unassembled WGS sequence"/>
</dbReference>
<name>A0A285G5K2_9FIRM</name>
<feature type="transmembrane region" description="Helical" evidence="1">
    <location>
        <begin position="358"/>
        <end position="390"/>
    </location>
</feature>
<proteinExistence type="predicted"/>
<dbReference type="PROSITE" id="PS51831">
    <property type="entry name" value="HD"/>
    <property type="match status" value="1"/>
</dbReference>
<feature type="transmembrane region" description="Helical" evidence="1">
    <location>
        <begin position="271"/>
        <end position="292"/>
    </location>
</feature>
<keyword evidence="1" id="KW-0472">Membrane</keyword>
<dbReference type="Gene3D" id="1.10.3210.10">
    <property type="entry name" value="Hypothetical protein af1432"/>
    <property type="match status" value="1"/>
</dbReference>
<dbReference type="SUPFAM" id="SSF109604">
    <property type="entry name" value="HD-domain/PDEase-like"/>
    <property type="match status" value="1"/>
</dbReference>
<reference evidence="4" key="1">
    <citation type="submission" date="2017-09" db="EMBL/GenBank/DDBJ databases">
        <authorList>
            <person name="Varghese N."/>
            <person name="Submissions S."/>
        </authorList>
    </citation>
    <scope>NUCLEOTIDE SEQUENCE [LARGE SCALE GENOMIC DNA]</scope>
    <source>
        <strain evidence="4">MSL47</strain>
    </source>
</reference>
<keyword evidence="4" id="KW-1185">Reference proteome</keyword>
<dbReference type="InterPro" id="IPR003607">
    <property type="entry name" value="HD/PDEase_dom"/>
</dbReference>
<sequence>MSFFEQLLEKLKIKQVDFYKIEKSQRYIWVIVIFVILAGIITIDIFPRQVNLEVGQVAKNDVVAPKTVEYIDEEQTEALRKEAANSVSKVYEEDVGILTEVKVEVRKFFDNVTMIRKADVELENKVEQVQDNYDIELSYQNLSYLFSLSEEDIELLKEDILMILAKYLNRGVKNDYLSNVKEQLSQDAAKLSEDQQYNNLVSGIAQHFIKPNMIFNLEATEKKKEEARQKIEPIRRTFSKGEIIIRHGKVVTKDDIKILEKLGLRQAKINYLNIIGHILIVLIFTLIPTIYISQYQRDILEGEGILALLGLLPIIIITLAKLASYIANYMPIEYPSFVVPVAAASIMIAILIDTDLAVLFTISLSFLVGIVTGDGVIGITVALVGGLTGIYSVSKLSQRSDLARAGLIVGLTTSATIFTFLLMVPNVELARFLKVLWGILNGVLVAVVTNGLLPYIENIFGITSPVKLLELSNPNHPLLKRLLVDAPGTYHHSIIVGNLAEAAADKIGADSLLARVAAYYHDVGKTKRSYFFTENQIGSENPHDKLSPSLSTLIITSHVKDGLELAKEYKLPQVIVDVIEQHHGTSLVSFFYQEAKHDEKYKSIDEDDFRYDGPKPQTKEAGLIMLADMVEAAVRSNVSAQSNPGKLEKFVRELIKKKLDSGQLDECNLTLKDLDRVANAFVNILKGIFHNRIEYPDNIAQQFKEGKKLDGSTNK</sequence>
<evidence type="ECO:0000259" key="2">
    <source>
        <dbReference type="PROSITE" id="PS51831"/>
    </source>
</evidence>
<keyword evidence="1" id="KW-1133">Transmembrane helix</keyword>
<dbReference type="AlphaFoldDB" id="A0A285G5K2"/>
<feature type="transmembrane region" description="Helical" evidence="1">
    <location>
        <begin position="435"/>
        <end position="456"/>
    </location>
</feature>
<dbReference type="Pfam" id="PF07698">
    <property type="entry name" value="7TM-7TMR_HD"/>
    <property type="match status" value="1"/>
</dbReference>
<keyword evidence="1" id="KW-0812">Transmembrane</keyword>
<dbReference type="PANTHER" id="PTHR36442">
    <property type="entry name" value="CYCLIC-DI-AMP PHOSPHODIESTERASE PGPH"/>
    <property type="match status" value="1"/>
</dbReference>
<dbReference type="NCBIfam" id="TIGR00277">
    <property type="entry name" value="HDIG"/>
    <property type="match status" value="1"/>
</dbReference>
<dbReference type="SMART" id="SM00471">
    <property type="entry name" value="HDc"/>
    <property type="match status" value="1"/>
</dbReference>
<organism evidence="3 4">
    <name type="scientific">Orenia metallireducens</name>
    <dbReference type="NCBI Taxonomy" id="1413210"/>
    <lineage>
        <taxon>Bacteria</taxon>
        <taxon>Bacillati</taxon>
        <taxon>Bacillota</taxon>
        <taxon>Clostridia</taxon>
        <taxon>Halanaerobiales</taxon>
        <taxon>Halobacteroidaceae</taxon>
        <taxon>Orenia</taxon>
    </lineage>
</organism>
<dbReference type="Pfam" id="PF01966">
    <property type="entry name" value="HD"/>
    <property type="match status" value="1"/>
</dbReference>
<feature type="transmembrane region" description="Helical" evidence="1">
    <location>
        <begin position="402"/>
        <end position="423"/>
    </location>
</feature>
<dbReference type="InterPro" id="IPR011621">
    <property type="entry name" value="Metal-dep_PHydrolase_7TM_intra"/>
</dbReference>
<dbReference type="STRING" id="1413210.U472_12680"/>
<dbReference type="PANTHER" id="PTHR36442:SF1">
    <property type="entry name" value="CYCLIC-DI-AMP PHOSPHODIESTERASE PGPH"/>
    <property type="match status" value="1"/>
</dbReference>
<dbReference type="RefSeq" id="WP_253250669.1">
    <property type="nucleotide sequence ID" value="NZ_OBDZ01000005.1"/>
</dbReference>
<dbReference type="EMBL" id="OBDZ01000005">
    <property type="protein sequence ID" value="SNY18827.1"/>
    <property type="molecule type" value="Genomic_DNA"/>
</dbReference>
<feature type="transmembrane region" description="Helical" evidence="1">
    <location>
        <begin position="304"/>
        <end position="322"/>
    </location>
</feature>
<feature type="transmembrane region" description="Helical" evidence="1">
    <location>
        <begin position="334"/>
        <end position="352"/>
    </location>
</feature>
<dbReference type="InterPro" id="IPR011624">
    <property type="entry name" value="Metal-dep_PHydrolase_7TM_extra"/>
</dbReference>
<dbReference type="InterPro" id="IPR006674">
    <property type="entry name" value="HD_domain"/>
</dbReference>
<dbReference type="InterPro" id="IPR052722">
    <property type="entry name" value="PgpH_phosphodiesterase"/>
</dbReference>